<dbReference type="EMBL" id="RWGY01000004">
    <property type="protein sequence ID" value="TVU46546.1"/>
    <property type="molecule type" value="Genomic_DNA"/>
</dbReference>
<organism evidence="9 10">
    <name type="scientific">Eragrostis curvula</name>
    <name type="common">weeping love grass</name>
    <dbReference type="NCBI Taxonomy" id="38414"/>
    <lineage>
        <taxon>Eukaryota</taxon>
        <taxon>Viridiplantae</taxon>
        <taxon>Streptophyta</taxon>
        <taxon>Embryophyta</taxon>
        <taxon>Tracheophyta</taxon>
        <taxon>Spermatophyta</taxon>
        <taxon>Magnoliopsida</taxon>
        <taxon>Liliopsida</taxon>
        <taxon>Poales</taxon>
        <taxon>Poaceae</taxon>
        <taxon>PACMAD clade</taxon>
        <taxon>Chloridoideae</taxon>
        <taxon>Eragrostideae</taxon>
        <taxon>Eragrostidinae</taxon>
        <taxon>Eragrostis</taxon>
    </lineage>
</organism>
<feature type="compositionally biased region" description="Basic and acidic residues" evidence="7">
    <location>
        <begin position="572"/>
        <end position="605"/>
    </location>
</feature>
<dbReference type="AlphaFoldDB" id="A0A5J9WF10"/>
<dbReference type="SUPFAM" id="SSF57903">
    <property type="entry name" value="FYVE/PHD zinc finger"/>
    <property type="match status" value="1"/>
</dbReference>
<dbReference type="InterPro" id="IPR019787">
    <property type="entry name" value="Znf_PHD-finger"/>
</dbReference>
<proteinExistence type="predicted"/>
<evidence type="ECO:0000256" key="2">
    <source>
        <dbReference type="ARBA" id="ARBA00022771"/>
    </source>
</evidence>
<reference evidence="9 10" key="1">
    <citation type="journal article" date="2019" name="Sci. Rep.">
        <title>A high-quality genome of Eragrostis curvula grass provides insights into Poaceae evolution and supports new strategies to enhance forage quality.</title>
        <authorList>
            <person name="Carballo J."/>
            <person name="Santos B.A.C.M."/>
            <person name="Zappacosta D."/>
            <person name="Garbus I."/>
            <person name="Selva J.P."/>
            <person name="Gallo C.A."/>
            <person name="Diaz A."/>
            <person name="Albertini E."/>
            <person name="Caccamo M."/>
            <person name="Echenique V."/>
        </authorList>
    </citation>
    <scope>NUCLEOTIDE SEQUENCE [LARGE SCALE GENOMIC DNA]</scope>
    <source>
        <strain evidence="10">cv. Victoria</strain>
        <tissue evidence="9">Leaf</tissue>
    </source>
</reference>
<dbReference type="InterPro" id="IPR011011">
    <property type="entry name" value="Znf_FYVE_PHD"/>
</dbReference>
<dbReference type="Pfam" id="PF23121">
    <property type="entry name" value="SPOC_AIPP2"/>
    <property type="match status" value="1"/>
</dbReference>
<feature type="compositionally biased region" description="Pro residues" evidence="7">
    <location>
        <begin position="52"/>
        <end position="63"/>
    </location>
</feature>
<dbReference type="Gramene" id="TVU46546">
    <property type="protein sequence ID" value="TVU46546"/>
    <property type="gene ID" value="EJB05_06087"/>
</dbReference>
<dbReference type="Gene3D" id="3.30.40.10">
    <property type="entry name" value="Zinc/RING finger domain, C3HC4 (zinc finger)"/>
    <property type="match status" value="1"/>
</dbReference>
<evidence type="ECO:0000313" key="9">
    <source>
        <dbReference type="EMBL" id="TVU46546.1"/>
    </source>
</evidence>
<keyword evidence="10" id="KW-1185">Reference proteome</keyword>
<evidence type="ECO:0000256" key="6">
    <source>
        <dbReference type="PROSITE-ProRule" id="PRU00146"/>
    </source>
</evidence>
<evidence type="ECO:0000256" key="1">
    <source>
        <dbReference type="ARBA" id="ARBA00022723"/>
    </source>
</evidence>
<accession>A0A5J9WF10</accession>
<dbReference type="OrthoDB" id="1932206at2759"/>
<evidence type="ECO:0000256" key="3">
    <source>
        <dbReference type="ARBA" id="ARBA00022833"/>
    </source>
</evidence>
<feature type="region of interest" description="Disordered" evidence="7">
    <location>
        <begin position="1"/>
        <end position="65"/>
    </location>
</feature>
<keyword evidence="2 6" id="KW-0863">Zinc-finger</keyword>
<feature type="region of interest" description="Disordered" evidence="7">
    <location>
        <begin position="180"/>
        <end position="204"/>
    </location>
</feature>
<evidence type="ECO:0000256" key="7">
    <source>
        <dbReference type="SAM" id="MobiDB-lite"/>
    </source>
</evidence>
<feature type="region of interest" description="Disordered" evidence="7">
    <location>
        <begin position="555"/>
        <end position="605"/>
    </location>
</feature>
<dbReference type="CDD" id="cd15489">
    <property type="entry name" value="PHD_SF"/>
    <property type="match status" value="1"/>
</dbReference>
<dbReference type="Proteomes" id="UP000324897">
    <property type="component" value="Chromosome 5"/>
</dbReference>
<dbReference type="GO" id="GO:0140566">
    <property type="term" value="F:histone reader activity"/>
    <property type="evidence" value="ECO:0007669"/>
    <property type="project" value="InterPro"/>
</dbReference>
<comment type="caution">
    <text evidence="9">The sequence shown here is derived from an EMBL/GenBank/DDBJ whole genome shotgun (WGS) entry which is preliminary data.</text>
</comment>
<evidence type="ECO:0000256" key="5">
    <source>
        <dbReference type="ARBA" id="ARBA00023163"/>
    </source>
</evidence>
<dbReference type="PANTHER" id="PTHR33304:SF36">
    <property type="entry name" value="GB|AAF26970.1-RELATED"/>
    <property type="match status" value="1"/>
</dbReference>
<dbReference type="GO" id="GO:0008270">
    <property type="term" value="F:zinc ion binding"/>
    <property type="evidence" value="ECO:0007669"/>
    <property type="project" value="UniProtKB-KW"/>
</dbReference>
<dbReference type="PANTHER" id="PTHR33304">
    <property type="match status" value="1"/>
</dbReference>
<keyword evidence="4" id="KW-0805">Transcription regulation</keyword>
<gene>
    <name evidence="9" type="ORF">EJB05_06087</name>
</gene>
<keyword evidence="5" id="KW-0804">Transcription</keyword>
<keyword evidence="1" id="KW-0479">Metal-binding</keyword>
<dbReference type="InterPro" id="IPR049914">
    <property type="entry name" value="PHD1-3/5-6"/>
</dbReference>
<keyword evidence="3" id="KW-0862">Zinc</keyword>
<feature type="compositionally biased region" description="Polar residues" evidence="7">
    <location>
        <begin position="289"/>
        <end position="316"/>
    </location>
</feature>
<dbReference type="InterPro" id="IPR056280">
    <property type="entry name" value="AIPP2-like_SPOC"/>
</dbReference>
<name>A0A5J9WF10_9POAL</name>
<feature type="region of interest" description="Disordered" evidence="7">
    <location>
        <begin position="281"/>
        <end position="316"/>
    </location>
</feature>
<dbReference type="InterPro" id="IPR013083">
    <property type="entry name" value="Znf_RING/FYVE/PHD"/>
</dbReference>
<evidence type="ECO:0000259" key="8">
    <source>
        <dbReference type="PROSITE" id="PS50016"/>
    </source>
</evidence>
<feature type="non-terminal residue" evidence="9">
    <location>
        <position position="1"/>
    </location>
</feature>
<evidence type="ECO:0000256" key="4">
    <source>
        <dbReference type="ARBA" id="ARBA00023015"/>
    </source>
</evidence>
<sequence length="605" mass="67171">MACDLRVLRSGKKMARRGPEETKPRLPSSAPPLPSRPSLPTAPQLGASSHRLPPPSPPPPPPRAQVAMDKVVCEICGSSGRDPDLIAKCVQCSSYQHRYCMPVVAFSIPPEWRCSECQENGCVLTKDKETPKVDLLHQTSPPTRKKGSKVKYISSEEVVSLTRETRERRPYGRSNFAMRQSQVRSMSPSLKQPSNMMCTSPTRSDSPLLALNQCSAASRDKEKIENRSDVYMQQNQVRPSSPTNLKQSSRMMCMSPIRNGGQVHSTLKQSTAASLDKANIEDRSEFSTRKSQVPPASSANLKQPSNRNCLPPSKSDTQVHALKRCAVVSHEARNKDLSMNRGAGYGSSMPSRCATEVIVKGKSDSQIEDKTEEKKTVSANEGTISSQIQSKSIEKEALRGSVVDVTGCQSEVSSPFHNTDTLLIIDSSAANPRRPSSENCWTGSFTVLNAGTRHNLGGFKAYFPPKVSRKAYDVAKMMSGNMQLEMLPRFDDWPKAFETSRPTHEDIGLFFSPHKFDCHEKKHSNLLETSCNYVMRASIKDIKLLIYSSEVLPPDSQYSRRSQRGARVGNRIRNDDGEPGRERQGAAAGDKHSLQRHGEEERRRW</sequence>
<dbReference type="PROSITE" id="PS50016">
    <property type="entry name" value="ZF_PHD_2"/>
    <property type="match status" value="1"/>
</dbReference>
<evidence type="ECO:0000313" key="10">
    <source>
        <dbReference type="Proteomes" id="UP000324897"/>
    </source>
</evidence>
<feature type="domain" description="PHD-type" evidence="8">
    <location>
        <begin position="70"/>
        <end position="120"/>
    </location>
</feature>
<dbReference type="GO" id="GO:0034244">
    <property type="term" value="P:negative regulation of transcription elongation by RNA polymerase II"/>
    <property type="evidence" value="ECO:0007669"/>
    <property type="project" value="InterPro"/>
</dbReference>
<protein>
    <recommendedName>
        <fullName evidence="8">PHD-type domain-containing protein</fullName>
    </recommendedName>
</protein>